<evidence type="ECO:0000313" key="2">
    <source>
        <dbReference type="Proteomes" id="UP001497382"/>
    </source>
</evidence>
<keyword evidence="2" id="KW-1185">Reference proteome</keyword>
<dbReference type="EMBL" id="CAXIEN010000034">
    <property type="protein sequence ID" value="CAL1268561.1"/>
    <property type="molecule type" value="Genomic_DNA"/>
</dbReference>
<comment type="caution">
    <text evidence="1">The sequence shown here is derived from an EMBL/GenBank/DDBJ whole genome shotgun (WGS) entry which is preliminary data.</text>
</comment>
<evidence type="ECO:0000313" key="1">
    <source>
        <dbReference type="EMBL" id="CAL1268561.1"/>
    </source>
</evidence>
<protein>
    <submittedName>
        <fullName evidence="1">Uncharacterized protein</fullName>
    </submittedName>
</protein>
<name>A0AAV1ZAJ0_9ARAC</name>
<accession>A0AAV1ZAJ0</accession>
<dbReference type="AlphaFoldDB" id="A0AAV1ZAJ0"/>
<dbReference type="Proteomes" id="UP001497382">
    <property type="component" value="Unassembled WGS sequence"/>
</dbReference>
<sequence>MRREPLKSRIYDPSIMPKETASKKKRMVKIVTTPENGLLTTFSQMVKPAL</sequence>
<organism evidence="1 2">
    <name type="scientific">Larinioides sclopetarius</name>
    <dbReference type="NCBI Taxonomy" id="280406"/>
    <lineage>
        <taxon>Eukaryota</taxon>
        <taxon>Metazoa</taxon>
        <taxon>Ecdysozoa</taxon>
        <taxon>Arthropoda</taxon>
        <taxon>Chelicerata</taxon>
        <taxon>Arachnida</taxon>
        <taxon>Araneae</taxon>
        <taxon>Araneomorphae</taxon>
        <taxon>Entelegynae</taxon>
        <taxon>Araneoidea</taxon>
        <taxon>Araneidae</taxon>
        <taxon>Larinioides</taxon>
    </lineage>
</organism>
<reference evidence="1 2" key="1">
    <citation type="submission" date="2024-04" db="EMBL/GenBank/DDBJ databases">
        <authorList>
            <person name="Rising A."/>
            <person name="Reimegard J."/>
            <person name="Sonavane S."/>
            <person name="Akerstrom W."/>
            <person name="Nylinder S."/>
            <person name="Hedman E."/>
            <person name="Kallberg Y."/>
        </authorList>
    </citation>
    <scope>NUCLEOTIDE SEQUENCE [LARGE SCALE GENOMIC DNA]</scope>
</reference>
<proteinExistence type="predicted"/>
<gene>
    <name evidence="1" type="ORF">LARSCL_LOCUS4236</name>
</gene>